<gene>
    <name evidence="12" type="ORF">BSTOLATCC_MIC65269</name>
</gene>
<protein>
    <recommendedName>
        <fullName evidence="11">Malectin domain-containing protein</fullName>
    </recommendedName>
</protein>
<keyword evidence="5" id="KW-0256">Endoplasmic reticulum</keyword>
<dbReference type="Gene3D" id="2.60.120.430">
    <property type="entry name" value="Galactose-binding lectin"/>
    <property type="match status" value="1"/>
</dbReference>
<dbReference type="InterPro" id="IPR039155">
    <property type="entry name" value="MLEC"/>
</dbReference>
<evidence type="ECO:0000256" key="9">
    <source>
        <dbReference type="ARBA" id="ARBA00023277"/>
    </source>
</evidence>
<sequence>MLGDFKQLLVIFIEIIVCYSLDSSTVVLAMNAGGGAYTSTFGFAYSPDSYYTSGSNAYFDGSLAISRTVNDYIYQSERVATGTWGYDIPVSPDGAYVLILQFSEIYFTQTGKRKFTVKIGSYVVYSNLDIVAASSYNAAFDLFTEFTLTSGSVYIGGNLISGAFSGGILNVRFTPSLELAKIAGILLIRGNCAIADNCNQCYTDRCAVCNNPTLTCATCIANAQAVSGACQCSSNAYWVYATRTCEKCDNLCNVCSGSMNFLCTTCVSPNVLVSSVCLRACPYGFGSPCTSVSTAVIDQSFANYFLGTYGPFKTGTSSSSYQFFNTPETVDPIPAKGRGLYFSSGMYLQSSAVYISLNFSIGFWVWILSGSGDILANSSGYKITISANGVLTIILENRLEATTTVTTAALNPSNSAWVYISFATSFSSSTLSTTIVPYLNNSPKTSITTNQYIYRDATNNAIILGKSSSSNFLGYIYQFTLWNVAVSNFNTQYSDQICGTGATASCLWTCPLSQWMDGATPTNCNSCTNGCVRNVSCDVCFDPLCSVCTGFLTGLCTQCVSNASGTPCTCNAGYVASTDGFSCVPCFTGCASCTGTLYYHCSSCFSSYYLLKTMCLTYCPSGYTADSSGHSCTLSASNPLSV</sequence>
<dbReference type="Pfam" id="PF11721">
    <property type="entry name" value="Malectin"/>
    <property type="match status" value="1"/>
</dbReference>
<evidence type="ECO:0000313" key="12">
    <source>
        <dbReference type="EMBL" id="CAG9335958.1"/>
    </source>
</evidence>
<dbReference type="AlphaFoldDB" id="A0AAU9KE02"/>
<dbReference type="EMBL" id="CAJZBQ010000063">
    <property type="protein sequence ID" value="CAG9335958.1"/>
    <property type="molecule type" value="Genomic_DNA"/>
</dbReference>
<evidence type="ECO:0000256" key="4">
    <source>
        <dbReference type="ARBA" id="ARBA00022729"/>
    </source>
</evidence>
<accession>A0AAU9KE02</accession>
<dbReference type="SUPFAM" id="SSF49899">
    <property type="entry name" value="Concanavalin A-like lectins/glucanases"/>
    <property type="match status" value="1"/>
</dbReference>
<organism evidence="12 13">
    <name type="scientific">Blepharisma stoltei</name>
    <dbReference type="NCBI Taxonomy" id="1481888"/>
    <lineage>
        <taxon>Eukaryota</taxon>
        <taxon>Sar</taxon>
        <taxon>Alveolata</taxon>
        <taxon>Ciliophora</taxon>
        <taxon>Postciliodesmatophora</taxon>
        <taxon>Heterotrichea</taxon>
        <taxon>Heterotrichida</taxon>
        <taxon>Blepharismidae</taxon>
        <taxon>Blepharisma</taxon>
    </lineage>
</organism>
<dbReference type="InterPro" id="IPR021720">
    <property type="entry name" value="Malectin_dom"/>
</dbReference>
<dbReference type="InterPro" id="IPR006212">
    <property type="entry name" value="Furin_repeat"/>
</dbReference>
<name>A0AAU9KE02_9CILI</name>
<comment type="subcellular location">
    <subcellularLocation>
        <location evidence="1">Endoplasmic reticulum membrane</location>
        <topology evidence="1">Single-pass type I membrane protein</topology>
    </subcellularLocation>
</comment>
<dbReference type="GO" id="GO:0030246">
    <property type="term" value="F:carbohydrate binding"/>
    <property type="evidence" value="ECO:0007669"/>
    <property type="project" value="InterPro"/>
</dbReference>
<evidence type="ECO:0000256" key="6">
    <source>
        <dbReference type="ARBA" id="ARBA00022989"/>
    </source>
</evidence>
<evidence type="ECO:0000256" key="2">
    <source>
        <dbReference type="ARBA" id="ARBA00009141"/>
    </source>
</evidence>
<dbReference type="InterPro" id="IPR013320">
    <property type="entry name" value="ConA-like_dom_sf"/>
</dbReference>
<dbReference type="InterPro" id="IPR009030">
    <property type="entry name" value="Growth_fac_rcpt_cys_sf"/>
</dbReference>
<dbReference type="GO" id="GO:0005789">
    <property type="term" value="C:endoplasmic reticulum membrane"/>
    <property type="evidence" value="ECO:0007669"/>
    <property type="project" value="UniProtKB-SubCell"/>
</dbReference>
<dbReference type="Gene3D" id="2.10.220.10">
    <property type="entry name" value="Hormone Receptor, Insulin-like Growth Factor Receptor 1, Chain A, domain 2"/>
    <property type="match status" value="1"/>
</dbReference>
<feature type="signal peptide" evidence="10">
    <location>
        <begin position="1"/>
        <end position="20"/>
    </location>
</feature>
<keyword evidence="8" id="KW-0325">Glycoprotein</keyword>
<keyword evidence="3" id="KW-0812">Transmembrane</keyword>
<dbReference type="PANTHER" id="PTHR13460">
    <property type="match status" value="1"/>
</dbReference>
<dbReference type="CDD" id="cd00064">
    <property type="entry name" value="FU"/>
    <property type="match status" value="2"/>
</dbReference>
<evidence type="ECO:0000256" key="8">
    <source>
        <dbReference type="ARBA" id="ARBA00023180"/>
    </source>
</evidence>
<evidence type="ECO:0000256" key="3">
    <source>
        <dbReference type="ARBA" id="ARBA00022692"/>
    </source>
</evidence>
<dbReference type="PANTHER" id="PTHR13460:SF0">
    <property type="entry name" value="MALECTIN"/>
    <property type="match status" value="1"/>
</dbReference>
<keyword evidence="4 10" id="KW-0732">Signal</keyword>
<comment type="similarity">
    <text evidence="2">Belongs to the malectin family.</text>
</comment>
<evidence type="ECO:0000256" key="5">
    <source>
        <dbReference type="ARBA" id="ARBA00022824"/>
    </source>
</evidence>
<evidence type="ECO:0000313" key="13">
    <source>
        <dbReference type="Proteomes" id="UP001162131"/>
    </source>
</evidence>
<keyword evidence="7" id="KW-0472">Membrane</keyword>
<feature type="chain" id="PRO_5043728757" description="Malectin domain-containing protein" evidence="10">
    <location>
        <begin position="21"/>
        <end position="642"/>
    </location>
</feature>
<evidence type="ECO:0000256" key="1">
    <source>
        <dbReference type="ARBA" id="ARBA00004115"/>
    </source>
</evidence>
<dbReference type="Proteomes" id="UP001162131">
    <property type="component" value="Unassembled WGS sequence"/>
</dbReference>
<dbReference type="SMART" id="SM00261">
    <property type="entry name" value="FU"/>
    <property type="match status" value="2"/>
</dbReference>
<proteinExistence type="inferred from homology"/>
<reference evidence="12" key="1">
    <citation type="submission" date="2021-09" db="EMBL/GenBank/DDBJ databases">
        <authorList>
            <consortium name="AG Swart"/>
            <person name="Singh M."/>
            <person name="Singh A."/>
            <person name="Seah K."/>
            <person name="Emmerich C."/>
        </authorList>
    </citation>
    <scope>NUCLEOTIDE SEQUENCE</scope>
    <source>
        <strain evidence="12">ATCC30299</strain>
    </source>
</reference>
<evidence type="ECO:0000259" key="11">
    <source>
        <dbReference type="Pfam" id="PF11721"/>
    </source>
</evidence>
<evidence type="ECO:0000256" key="7">
    <source>
        <dbReference type="ARBA" id="ARBA00023136"/>
    </source>
</evidence>
<evidence type="ECO:0000256" key="10">
    <source>
        <dbReference type="SAM" id="SignalP"/>
    </source>
</evidence>
<comment type="caution">
    <text evidence="12">The sequence shown here is derived from an EMBL/GenBank/DDBJ whole genome shotgun (WGS) entry which is preliminary data.</text>
</comment>
<feature type="domain" description="Malectin" evidence="11">
    <location>
        <begin position="26"/>
        <end position="185"/>
    </location>
</feature>
<keyword evidence="6" id="KW-1133">Transmembrane helix</keyword>
<dbReference type="SUPFAM" id="SSF57184">
    <property type="entry name" value="Growth factor receptor domain"/>
    <property type="match status" value="2"/>
</dbReference>
<keyword evidence="9" id="KW-0119">Carbohydrate metabolism</keyword>
<keyword evidence="13" id="KW-1185">Reference proteome</keyword>